<dbReference type="InterPro" id="IPR042001">
    <property type="entry name" value="Sortase_F"/>
</dbReference>
<sequence length="205" mass="22267">MQLLLRACSLLLAVLLLLNSCGSTGAATTHVRDGQPLLMGEARFPDRSPRSTSGQPGVPTRLRIPAIGVDAIVEAVGVTASGELEVPVRQPWDDVGWYRLGPRPGERGSAVIDGHLDRPGGAPAVFWRLRELKPGAVVQVLDTQGEWWSFRVHALAYYPPAQAPLQQIFADTSGHYLNLITCAGDWIASEHQTQLRLVVYTTLIT</sequence>
<dbReference type="InterPro" id="IPR005754">
    <property type="entry name" value="Sortase"/>
</dbReference>
<dbReference type="GO" id="GO:0016787">
    <property type="term" value="F:hydrolase activity"/>
    <property type="evidence" value="ECO:0007669"/>
    <property type="project" value="UniProtKB-KW"/>
</dbReference>
<dbReference type="SUPFAM" id="SSF63817">
    <property type="entry name" value="Sortase"/>
    <property type="match status" value="1"/>
</dbReference>
<dbReference type="RefSeq" id="WP_151727791.1">
    <property type="nucleotide sequence ID" value="NZ_BKZV01000002.1"/>
</dbReference>
<accession>A0A5J4K8C6</accession>
<dbReference type="Pfam" id="PF04203">
    <property type="entry name" value="Sortase"/>
    <property type="match status" value="1"/>
</dbReference>
<proteinExistence type="predicted"/>
<evidence type="ECO:0000313" key="4">
    <source>
        <dbReference type="EMBL" id="GER82959.1"/>
    </source>
</evidence>
<feature type="chain" id="PRO_5023809413" evidence="3">
    <location>
        <begin position="27"/>
        <end position="205"/>
    </location>
</feature>
<dbReference type="CDD" id="cd05829">
    <property type="entry name" value="Sortase_F"/>
    <property type="match status" value="1"/>
</dbReference>
<dbReference type="Gene3D" id="2.40.260.10">
    <property type="entry name" value="Sortase"/>
    <property type="match status" value="1"/>
</dbReference>
<dbReference type="Proteomes" id="UP000334820">
    <property type="component" value="Unassembled WGS sequence"/>
</dbReference>
<dbReference type="InterPro" id="IPR023365">
    <property type="entry name" value="Sortase_dom-sf"/>
</dbReference>
<evidence type="ECO:0000256" key="2">
    <source>
        <dbReference type="SAM" id="MobiDB-lite"/>
    </source>
</evidence>
<dbReference type="EMBL" id="BKZV01000002">
    <property type="protein sequence ID" value="GER82959.1"/>
    <property type="molecule type" value="Genomic_DNA"/>
</dbReference>
<protein>
    <submittedName>
        <fullName evidence="4">Class F sortase</fullName>
    </submittedName>
</protein>
<evidence type="ECO:0000313" key="5">
    <source>
        <dbReference type="Proteomes" id="UP000334820"/>
    </source>
</evidence>
<evidence type="ECO:0000256" key="1">
    <source>
        <dbReference type="ARBA" id="ARBA00022801"/>
    </source>
</evidence>
<reference evidence="4 5" key="1">
    <citation type="journal article" date="2019" name="Int. J. Syst. Evol. Microbiol.">
        <title>Thermogemmatispora aurantia sp. nov. and Thermogemmatispora argillosa sp. nov., within the class Ktedonobacteria, and emended description of the genus Thermogemmatispora.</title>
        <authorList>
            <person name="Zheng Y."/>
            <person name="Wang C.M."/>
            <person name="Sakai Y."/>
            <person name="Abe K."/>
            <person name="Yokota A."/>
            <person name="Yabe S."/>
        </authorList>
    </citation>
    <scope>NUCLEOTIDE SEQUENCE [LARGE SCALE GENOMIC DNA]</scope>
    <source>
        <strain evidence="4 5">A1-2</strain>
    </source>
</reference>
<keyword evidence="3" id="KW-0732">Signal</keyword>
<organism evidence="4 5">
    <name type="scientific">Thermogemmatispora aurantia</name>
    <dbReference type="NCBI Taxonomy" id="2045279"/>
    <lineage>
        <taxon>Bacteria</taxon>
        <taxon>Bacillati</taxon>
        <taxon>Chloroflexota</taxon>
        <taxon>Ktedonobacteria</taxon>
        <taxon>Thermogemmatisporales</taxon>
        <taxon>Thermogemmatisporaceae</taxon>
        <taxon>Thermogemmatispora</taxon>
    </lineage>
</organism>
<feature type="signal peptide" evidence="3">
    <location>
        <begin position="1"/>
        <end position="26"/>
    </location>
</feature>
<keyword evidence="1" id="KW-0378">Hydrolase</keyword>
<comment type="caution">
    <text evidence="4">The sequence shown here is derived from an EMBL/GenBank/DDBJ whole genome shotgun (WGS) entry which is preliminary data.</text>
</comment>
<gene>
    <name evidence="4" type="ORF">KTAU_15960</name>
</gene>
<keyword evidence="5" id="KW-1185">Reference proteome</keyword>
<name>A0A5J4K8C6_9CHLR</name>
<evidence type="ECO:0000256" key="3">
    <source>
        <dbReference type="SAM" id="SignalP"/>
    </source>
</evidence>
<feature type="region of interest" description="Disordered" evidence="2">
    <location>
        <begin position="40"/>
        <end position="59"/>
    </location>
</feature>
<dbReference type="AlphaFoldDB" id="A0A5J4K8C6"/>